<feature type="domain" description="PPIase FKBP-type" evidence="2">
    <location>
        <begin position="35"/>
        <end position="65"/>
    </location>
</feature>
<evidence type="ECO:0000256" key="1">
    <source>
        <dbReference type="PROSITE-ProRule" id="PRU00277"/>
    </source>
</evidence>
<organism evidence="3 4">
    <name type="scientific">Solanum verrucosum</name>
    <dbReference type="NCBI Taxonomy" id="315347"/>
    <lineage>
        <taxon>Eukaryota</taxon>
        <taxon>Viridiplantae</taxon>
        <taxon>Streptophyta</taxon>
        <taxon>Embryophyta</taxon>
        <taxon>Tracheophyta</taxon>
        <taxon>Spermatophyta</taxon>
        <taxon>Magnoliopsida</taxon>
        <taxon>eudicotyledons</taxon>
        <taxon>Gunneridae</taxon>
        <taxon>Pentapetalae</taxon>
        <taxon>asterids</taxon>
        <taxon>lamiids</taxon>
        <taxon>Solanales</taxon>
        <taxon>Solanaceae</taxon>
        <taxon>Solanoideae</taxon>
        <taxon>Solaneae</taxon>
        <taxon>Solanum</taxon>
    </lineage>
</organism>
<proteinExistence type="predicted"/>
<evidence type="ECO:0000313" key="4">
    <source>
        <dbReference type="Proteomes" id="UP001234989"/>
    </source>
</evidence>
<gene>
    <name evidence="3" type="ORF">MTR67_045946</name>
</gene>
<dbReference type="InterPro" id="IPR001179">
    <property type="entry name" value="PPIase_FKBP_dom"/>
</dbReference>
<dbReference type="EMBL" id="CP133621">
    <property type="protein sequence ID" value="WMV52561.1"/>
    <property type="molecule type" value="Genomic_DNA"/>
</dbReference>
<dbReference type="InterPro" id="IPR046357">
    <property type="entry name" value="PPIase_dom_sf"/>
</dbReference>
<dbReference type="AlphaFoldDB" id="A0AAF0ZV40"/>
<keyword evidence="1" id="KW-0413">Isomerase</keyword>
<protein>
    <recommendedName>
        <fullName evidence="1">peptidylprolyl isomerase</fullName>
        <ecNumber evidence="1">5.2.1.8</ecNumber>
    </recommendedName>
</protein>
<feature type="non-terminal residue" evidence="3">
    <location>
        <position position="1"/>
    </location>
</feature>
<dbReference type="GO" id="GO:0003755">
    <property type="term" value="F:peptidyl-prolyl cis-trans isomerase activity"/>
    <property type="evidence" value="ECO:0007669"/>
    <property type="project" value="UniProtKB-KW"/>
</dbReference>
<dbReference type="Proteomes" id="UP001234989">
    <property type="component" value="Chromosome 10"/>
</dbReference>
<name>A0AAF0ZV40_SOLVR</name>
<dbReference type="Gene3D" id="3.10.50.40">
    <property type="match status" value="1"/>
</dbReference>
<dbReference type="EC" id="5.2.1.8" evidence="1"/>
<evidence type="ECO:0000259" key="2">
    <source>
        <dbReference type="PROSITE" id="PS50059"/>
    </source>
</evidence>
<sequence length="70" mass="7612">ALRTRLVVPTGSRCFKAGPPRPLPAELPLRVSQFPPKGIYGAKGDGDIVPPDSWLVIEVELIYVDRPTST</sequence>
<evidence type="ECO:0000313" key="3">
    <source>
        <dbReference type="EMBL" id="WMV52561.1"/>
    </source>
</evidence>
<dbReference type="SUPFAM" id="SSF54534">
    <property type="entry name" value="FKBP-like"/>
    <property type="match status" value="1"/>
</dbReference>
<keyword evidence="1" id="KW-0697">Rotamase</keyword>
<comment type="catalytic activity">
    <reaction evidence="1">
        <text>[protein]-peptidylproline (omega=180) = [protein]-peptidylproline (omega=0)</text>
        <dbReference type="Rhea" id="RHEA:16237"/>
        <dbReference type="Rhea" id="RHEA-COMP:10747"/>
        <dbReference type="Rhea" id="RHEA-COMP:10748"/>
        <dbReference type="ChEBI" id="CHEBI:83833"/>
        <dbReference type="ChEBI" id="CHEBI:83834"/>
        <dbReference type="EC" id="5.2.1.8"/>
    </reaction>
</comment>
<accession>A0AAF0ZV40</accession>
<dbReference type="PROSITE" id="PS50059">
    <property type="entry name" value="FKBP_PPIASE"/>
    <property type="match status" value="1"/>
</dbReference>
<reference evidence="3" key="1">
    <citation type="submission" date="2023-08" db="EMBL/GenBank/DDBJ databases">
        <title>A de novo genome assembly of Solanum verrucosum Schlechtendal, a Mexican diploid species geographically isolated from the other diploid A-genome species in potato relatives.</title>
        <authorList>
            <person name="Hosaka K."/>
        </authorList>
    </citation>
    <scope>NUCLEOTIDE SEQUENCE</scope>
    <source>
        <tissue evidence="3">Young leaves</tissue>
    </source>
</reference>
<keyword evidence="4" id="KW-1185">Reference proteome</keyword>